<dbReference type="SUPFAM" id="SSF53756">
    <property type="entry name" value="UDP-Glycosyltransferase/glycogen phosphorylase"/>
    <property type="match status" value="1"/>
</dbReference>
<comment type="caution">
    <text evidence="6">The sequence shown here is derived from an EMBL/GenBank/DDBJ whole genome shotgun (WGS) entry which is preliminary data.</text>
</comment>
<dbReference type="InterPro" id="IPR035595">
    <property type="entry name" value="UDP_glycos_trans_CS"/>
</dbReference>
<accession>A0AAN7QGK1</accession>
<dbReference type="EC" id="2.4.1.-" evidence="4"/>
<dbReference type="Proteomes" id="UP001346149">
    <property type="component" value="Unassembled WGS sequence"/>
</dbReference>
<sequence length="501" mass="55484">MAQASHHPQPTWLQESGGVAVVMVPLPAQGHLNQLLHLSRIFSSYGVPVHYVAAMTHIQQVKLRLHSWDPASSVVDKGGKHHHLLHFHGFEIPSFPSPSPDPNSISKFPSQLLPAFEAASFHLRRHVADLVRSLASGSRRVAVIHDSLMGSAVQDTPSVSNAESYVFHSVSAFSLCWFMSSKAVGWQPLLGEYPDIFLKDPPTVEGCFPAEFLKFTENQYKFRQLSSGFIHNTSRIMEGPFMELLKKERANMNQWAVGPFNPVEIQSESPTGKQRPDGAPKHKCIEWLDRHPKNTVIYVSFGTTIALSKDQIQEIALGLEGSGRRFIWVLRQADKGDIFSGEPPADRKTADSSLPLPIGFEQRIEGVGLVMREWAPQLEILGHPSVGGFMTHCGWNSCMESMSMGVPIVAWPMHSDQPGNSILLTRILKIGIMVDEWLTLVKGGLVESPSIKLAVDVLMGSEEGDKMRERAEELGKAIRRSTDNGGISRAELDSFMAHITR</sequence>
<evidence type="ECO:0000256" key="1">
    <source>
        <dbReference type="ARBA" id="ARBA00009995"/>
    </source>
</evidence>
<dbReference type="Gene3D" id="3.40.50.2000">
    <property type="entry name" value="Glycogen Phosphorylase B"/>
    <property type="match status" value="2"/>
</dbReference>
<name>A0AAN7QGK1_TRANT</name>
<dbReference type="FunFam" id="3.40.50.2000:FF:000238">
    <property type="entry name" value="Glycosyltransferase"/>
    <property type="match status" value="1"/>
</dbReference>
<dbReference type="PANTHER" id="PTHR48044">
    <property type="entry name" value="GLYCOSYLTRANSFERASE"/>
    <property type="match status" value="1"/>
</dbReference>
<dbReference type="Pfam" id="PF26168">
    <property type="entry name" value="Glyco_transf_N"/>
    <property type="match status" value="1"/>
</dbReference>
<dbReference type="GO" id="GO:0009690">
    <property type="term" value="P:cytokinin metabolic process"/>
    <property type="evidence" value="ECO:0007669"/>
    <property type="project" value="UniProtKB-ARBA"/>
</dbReference>
<evidence type="ECO:0000256" key="2">
    <source>
        <dbReference type="ARBA" id="ARBA00022679"/>
    </source>
</evidence>
<gene>
    <name evidence="6" type="ORF">SAY86_014750</name>
</gene>
<reference evidence="6 7" key="1">
    <citation type="journal article" date="2023" name="Hortic Res">
        <title>Pangenome of water caltrop reveals structural variations and asymmetric subgenome divergence after allopolyploidization.</title>
        <authorList>
            <person name="Zhang X."/>
            <person name="Chen Y."/>
            <person name="Wang L."/>
            <person name="Yuan Y."/>
            <person name="Fang M."/>
            <person name="Shi L."/>
            <person name="Lu R."/>
            <person name="Comes H.P."/>
            <person name="Ma Y."/>
            <person name="Chen Y."/>
            <person name="Huang G."/>
            <person name="Zhou Y."/>
            <person name="Zheng Z."/>
            <person name="Qiu Y."/>
        </authorList>
    </citation>
    <scope>NUCLEOTIDE SEQUENCE [LARGE SCALE GENOMIC DNA]</scope>
    <source>
        <strain evidence="6">F231</strain>
    </source>
</reference>
<keyword evidence="2 3" id="KW-0808">Transferase</keyword>
<dbReference type="FunFam" id="3.40.50.2000:FF:000060">
    <property type="entry name" value="Glycosyltransferase"/>
    <property type="match status" value="1"/>
</dbReference>
<protein>
    <recommendedName>
        <fullName evidence="4">Glycosyltransferase</fullName>
        <ecNumber evidence="4">2.4.1.-</ecNumber>
    </recommendedName>
</protein>
<keyword evidence="7" id="KW-1185">Reference proteome</keyword>
<dbReference type="CDD" id="cd03784">
    <property type="entry name" value="GT1_Gtf-like"/>
    <property type="match status" value="1"/>
</dbReference>
<evidence type="ECO:0000259" key="5">
    <source>
        <dbReference type="Pfam" id="PF26168"/>
    </source>
</evidence>
<keyword evidence="3" id="KW-0328">Glycosyltransferase</keyword>
<dbReference type="InterPro" id="IPR002213">
    <property type="entry name" value="UDP_glucos_trans"/>
</dbReference>
<evidence type="ECO:0000313" key="7">
    <source>
        <dbReference type="Proteomes" id="UP001346149"/>
    </source>
</evidence>
<evidence type="ECO:0000313" key="6">
    <source>
        <dbReference type="EMBL" id="KAK4766999.1"/>
    </source>
</evidence>
<evidence type="ECO:0000256" key="3">
    <source>
        <dbReference type="RuleBase" id="RU003718"/>
    </source>
</evidence>
<dbReference type="AlphaFoldDB" id="A0AAN7QGK1"/>
<dbReference type="GO" id="GO:0050404">
    <property type="term" value="F:zeatin O-beta-D-xylosyltransferase activity"/>
    <property type="evidence" value="ECO:0007669"/>
    <property type="project" value="UniProtKB-ARBA"/>
</dbReference>
<organism evidence="6 7">
    <name type="scientific">Trapa natans</name>
    <name type="common">Water chestnut</name>
    <dbReference type="NCBI Taxonomy" id="22666"/>
    <lineage>
        <taxon>Eukaryota</taxon>
        <taxon>Viridiplantae</taxon>
        <taxon>Streptophyta</taxon>
        <taxon>Embryophyta</taxon>
        <taxon>Tracheophyta</taxon>
        <taxon>Spermatophyta</taxon>
        <taxon>Magnoliopsida</taxon>
        <taxon>eudicotyledons</taxon>
        <taxon>Gunneridae</taxon>
        <taxon>Pentapetalae</taxon>
        <taxon>rosids</taxon>
        <taxon>malvids</taxon>
        <taxon>Myrtales</taxon>
        <taxon>Lythraceae</taxon>
        <taxon>Trapa</taxon>
    </lineage>
</organism>
<dbReference type="PANTHER" id="PTHR48044:SF22">
    <property type="entry name" value="GLYCOSYLTRANSFERASE"/>
    <property type="match status" value="1"/>
</dbReference>
<dbReference type="InterPro" id="IPR058980">
    <property type="entry name" value="Glyco_transf_N"/>
</dbReference>
<feature type="domain" description="Glycosyltransferase N-terminal" evidence="5">
    <location>
        <begin position="19"/>
        <end position="262"/>
    </location>
</feature>
<evidence type="ECO:0000256" key="4">
    <source>
        <dbReference type="RuleBase" id="RU362057"/>
    </source>
</evidence>
<dbReference type="Pfam" id="PF00201">
    <property type="entry name" value="UDPGT"/>
    <property type="match status" value="1"/>
</dbReference>
<comment type="similarity">
    <text evidence="1 3">Belongs to the UDP-glycosyltransferase family.</text>
</comment>
<dbReference type="EMBL" id="JAXQNO010000022">
    <property type="protein sequence ID" value="KAK4766999.1"/>
    <property type="molecule type" value="Genomic_DNA"/>
</dbReference>
<dbReference type="PROSITE" id="PS00375">
    <property type="entry name" value="UDPGT"/>
    <property type="match status" value="1"/>
</dbReference>
<proteinExistence type="inferred from homology"/>